<dbReference type="EC" id="3.1.1.32" evidence="5 18"/>
<dbReference type="Gene3D" id="2.40.230.10">
    <property type="entry name" value="Phospholipase A1"/>
    <property type="match status" value="1"/>
</dbReference>
<keyword evidence="20" id="KW-1185">Reference proteome</keyword>
<evidence type="ECO:0000256" key="5">
    <source>
        <dbReference type="ARBA" id="ARBA00013179"/>
    </source>
</evidence>
<dbReference type="EMBL" id="BSPQ01000004">
    <property type="protein sequence ID" value="GLS90557.1"/>
    <property type="molecule type" value="Genomic_DNA"/>
</dbReference>
<evidence type="ECO:0000256" key="12">
    <source>
        <dbReference type="ARBA" id="ARBA00022801"/>
    </source>
</evidence>
<keyword evidence="17 18" id="KW-0998">Cell outer membrane</keyword>
<evidence type="ECO:0000256" key="17">
    <source>
        <dbReference type="ARBA" id="ARBA00023237"/>
    </source>
</evidence>
<evidence type="ECO:0000256" key="7">
    <source>
        <dbReference type="ARBA" id="ARBA00021726"/>
    </source>
</evidence>
<comment type="cofactor">
    <cofactor evidence="18">
        <name>Ca(2+)</name>
        <dbReference type="ChEBI" id="CHEBI:29108"/>
    </cofactor>
    <text evidence="18">Binds 1 Ca(2+) ion per monomer. In the dimeric form the Ca(2+) is bound by different amino acids with binding of each Ca(2+) shared with ligands coming from each monomer. The Ca(2+) ion may have a role in catalysis.</text>
</comment>
<comment type="caution">
    <text evidence="19">The sequence shown here is derived from an EMBL/GenBank/DDBJ whole genome shotgun (WGS) entry which is preliminary data.</text>
</comment>
<evidence type="ECO:0000256" key="6">
    <source>
        <dbReference type="ARBA" id="ARBA00013278"/>
    </source>
</evidence>
<comment type="subcellular location">
    <subcellularLocation>
        <location evidence="18">Cell outer membrane</location>
        <topology evidence="18">Multi-pass membrane protein</topology>
    </subcellularLocation>
    <text evidence="18">One of the very few enzymes located there.</text>
</comment>
<keyword evidence="11 18" id="KW-0732">Signal</keyword>
<dbReference type="Proteomes" id="UP001157353">
    <property type="component" value="Unassembled WGS sequence"/>
</dbReference>
<dbReference type="PRINTS" id="PR01486">
    <property type="entry name" value="PHPHLIPASEA1"/>
</dbReference>
<evidence type="ECO:0000256" key="10">
    <source>
        <dbReference type="ARBA" id="ARBA00022723"/>
    </source>
</evidence>
<evidence type="ECO:0000256" key="11">
    <source>
        <dbReference type="ARBA" id="ARBA00022729"/>
    </source>
</evidence>
<dbReference type="SUPFAM" id="SSF56931">
    <property type="entry name" value="Outer membrane phospholipase A (OMPLA)"/>
    <property type="match status" value="1"/>
</dbReference>
<comment type="function">
    <text evidence="18">Hydrolysis of phosphatidylcholine with phospholipase A2 (EC 3.1.1.4) and phospholipase A1 (EC 3.1.1.32) activities.</text>
</comment>
<gene>
    <name evidence="19" type="ORF">GCM10007916_16240</name>
</gene>
<keyword evidence="10 18" id="KW-0479">Metal-binding</keyword>
<dbReference type="InterPro" id="IPR003187">
    <property type="entry name" value="PLipase_A1"/>
</dbReference>
<evidence type="ECO:0000256" key="18">
    <source>
        <dbReference type="RuleBase" id="RU366027"/>
    </source>
</evidence>
<comment type="catalytic activity">
    <reaction evidence="1 18">
        <text>a 1,2-diacyl-sn-glycero-3-phosphocholine + H2O = a 2-acyl-sn-glycero-3-phosphocholine + a fatty acid + H(+)</text>
        <dbReference type="Rhea" id="RHEA:18689"/>
        <dbReference type="ChEBI" id="CHEBI:15377"/>
        <dbReference type="ChEBI" id="CHEBI:15378"/>
        <dbReference type="ChEBI" id="CHEBI:28868"/>
        <dbReference type="ChEBI" id="CHEBI:57643"/>
        <dbReference type="ChEBI" id="CHEBI:57875"/>
        <dbReference type="EC" id="3.1.1.32"/>
    </reaction>
</comment>
<feature type="signal peptide" evidence="18">
    <location>
        <begin position="1"/>
        <end position="18"/>
    </location>
</feature>
<evidence type="ECO:0000256" key="9">
    <source>
        <dbReference type="ARBA" id="ARBA00022692"/>
    </source>
</evidence>
<name>A0ABQ6DZR6_9GAMM</name>
<dbReference type="EC" id="3.1.1.4" evidence="6 18"/>
<keyword evidence="9" id="KW-0812">Transmembrane</keyword>
<evidence type="ECO:0000256" key="4">
    <source>
        <dbReference type="ARBA" id="ARBA00011702"/>
    </source>
</evidence>
<accession>A0ABQ6DZR6</accession>
<keyword evidence="8" id="KW-1134">Transmembrane beta strand</keyword>
<feature type="chain" id="PRO_5045005059" description="Phospholipase A1" evidence="18">
    <location>
        <begin position="19"/>
        <end position="286"/>
    </location>
</feature>
<comment type="subunit">
    <text evidence="4 18">Homodimer; dimerization is reversible, and the dimeric form is the active one.</text>
</comment>
<protein>
    <recommendedName>
        <fullName evidence="7 18">Phospholipase A1</fullName>
        <ecNumber evidence="5 18">3.1.1.32</ecNumber>
        <ecNumber evidence="6 18">3.1.1.4</ecNumber>
    </recommendedName>
    <alternativeName>
        <fullName evidence="18">Phosphatidylcholine 1-acylhydrolase</fullName>
    </alternativeName>
</protein>
<evidence type="ECO:0000256" key="13">
    <source>
        <dbReference type="ARBA" id="ARBA00022837"/>
    </source>
</evidence>
<dbReference type="PANTHER" id="PTHR40457">
    <property type="entry name" value="PHOSPHOLIPASE A1"/>
    <property type="match status" value="1"/>
</dbReference>
<evidence type="ECO:0000256" key="3">
    <source>
        <dbReference type="ARBA" id="ARBA00010525"/>
    </source>
</evidence>
<evidence type="ECO:0000256" key="1">
    <source>
        <dbReference type="ARBA" id="ARBA00000111"/>
    </source>
</evidence>
<evidence type="ECO:0000313" key="19">
    <source>
        <dbReference type="EMBL" id="GLS90557.1"/>
    </source>
</evidence>
<evidence type="ECO:0000313" key="20">
    <source>
        <dbReference type="Proteomes" id="UP001157353"/>
    </source>
</evidence>
<comment type="catalytic activity">
    <reaction evidence="2 18">
        <text>a 1,2-diacyl-sn-glycero-3-phosphocholine + H2O = a 1-acyl-sn-glycero-3-phosphocholine + a fatty acid + H(+)</text>
        <dbReference type="Rhea" id="RHEA:15801"/>
        <dbReference type="ChEBI" id="CHEBI:15377"/>
        <dbReference type="ChEBI" id="CHEBI:15378"/>
        <dbReference type="ChEBI" id="CHEBI:28868"/>
        <dbReference type="ChEBI" id="CHEBI:57643"/>
        <dbReference type="ChEBI" id="CHEBI:58168"/>
        <dbReference type="EC" id="3.1.1.4"/>
    </reaction>
</comment>
<keyword evidence="16" id="KW-0472">Membrane</keyword>
<proteinExistence type="inferred from homology"/>
<evidence type="ECO:0000256" key="15">
    <source>
        <dbReference type="ARBA" id="ARBA00023098"/>
    </source>
</evidence>
<dbReference type="InterPro" id="IPR036541">
    <property type="entry name" value="PLipase_A1_sf"/>
</dbReference>
<sequence>MRFIISLILISFSMPSFTEESAVDERFIEEQQLQTVGFSITPHKPTYLIPFSFNDKIQSYDAYPKDENGSNDLQQLELEFQISFKIPVVVDIADLPLSLYFAYTQVSFWQAYNSELSAPFRETNYEPEMFFRWQQHYDIGLGWEFKLATFGFTHQSNGRSSELSRGWNRLNGNVVIANGNLAVDFTPWYRFEQSASRDDNPDLLDYYGHGKITLAYKLNNHKFSFMSRNNLESGFSKGAMAATWSFPIHNKIHGYLKVFSGYGNSMIEYDEYTNTIGIGISLTDWL</sequence>
<keyword evidence="13 18" id="KW-0106">Calcium</keyword>
<evidence type="ECO:0000256" key="8">
    <source>
        <dbReference type="ARBA" id="ARBA00022452"/>
    </source>
</evidence>
<evidence type="ECO:0000256" key="14">
    <source>
        <dbReference type="ARBA" id="ARBA00022963"/>
    </source>
</evidence>
<dbReference type="PANTHER" id="PTHR40457:SF1">
    <property type="entry name" value="PHOSPHOLIPASE A1"/>
    <property type="match status" value="1"/>
</dbReference>
<dbReference type="RefSeq" id="WP_284203676.1">
    <property type="nucleotide sequence ID" value="NZ_BSPQ01000004.1"/>
</dbReference>
<keyword evidence="14 18" id="KW-0442">Lipid degradation</keyword>
<dbReference type="Pfam" id="PF02253">
    <property type="entry name" value="PLA1"/>
    <property type="match status" value="1"/>
</dbReference>
<reference evidence="20" key="1">
    <citation type="journal article" date="2019" name="Int. J. Syst. Evol. Microbiol.">
        <title>The Global Catalogue of Microorganisms (GCM) 10K type strain sequencing project: providing services to taxonomists for standard genome sequencing and annotation.</title>
        <authorList>
            <consortium name="The Broad Institute Genomics Platform"/>
            <consortium name="The Broad Institute Genome Sequencing Center for Infectious Disease"/>
            <person name="Wu L."/>
            <person name="Ma J."/>
        </authorList>
    </citation>
    <scope>NUCLEOTIDE SEQUENCE [LARGE SCALE GENOMIC DNA]</scope>
    <source>
        <strain evidence="20">NBRC 103166</strain>
    </source>
</reference>
<comment type="similarity">
    <text evidence="3 18">Belongs to the phospholipase A1 family.</text>
</comment>
<evidence type="ECO:0000256" key="2">
    <source>
        <dbReference type="ARBA" id="ARBA00001604"/>
    </source>
</evidence>
<keyword evidence="12 18" id="KW-0378">Hydrolase</keyword>
<organism evidence="19 20">
    <name type="scientific">Psychromonas marina</name>
    <dbReference type="NCBI Taxonomy" id="88364"/>
    <lineage>
        <taxon>Bacteria</taxon>
        <taxon>Pseudomonadati</taxon>
        <taxon>Pseudomonadota</taxon>
        <taxon>Gammaproteobacteria</taxon>
        <taxon>Alteromonadales</taxon>
        <taxon>Psychromonadaceae</taxon>
        <taxon>Psychromonas</taxon>
    </lineage>
</organism>
<evidence type="ECO:0000256" key="16">
    <source>
        <dbReference type="ARBA" id="ARBA00023136"/>
    </source>
</evidence>
<keyword evidence="15 18" id="KW-0443">Lipid metabolism</keyword>